<keyword evidence="3" id="KW-1185">Reference proteome</keyword>
<dbReference type="Proteomes" id="UP000257109">
    <property type="component" value="Unassembled WGS sequence"/>
</dbReference>
<reference evidence="2" key="1">
    <citation type="submission" date="2018-05" db="EMBL/GenBank/DDBJ databases">
        <title>Draft genome of Mucuna pruriens seed.</title>
        <authorList>
            <person name="Nnadi N.E."/>
            <person name="Vos R."/>
            <person name="Hasami M.H."/>
            <person name="Devisetty U.K."/>
            <person name="Aguiy J.C."/>
        </authorList>
    </citation>
    <scope>NUCLEOTIDE SEQUENCE [LARGE SCALE GENOMIC DNA]</scope>
    <source>
        <strain evidence="2">JCA_2017</strain>
    </source>
</reference>
<organism evidence="2 3">
    <name type="scientific">Mucuna pruriens</name>
    <name type="common">Velvet bean</name>
    <name type="synonym">Dolichos pruriens</name>
    <dbReference type="NCBI Taxonomy" id="157652"/>
    <lineage>
        <taxon>Eukaryota</taxon>
        <taxon>Viridiplantae</taxon>
        <taxon>Streptophyta</taxon>
        <taxon>Embryophyta</taxon>
        <taxon>Tracheophyta</taxon>
        <taxon>Spermatophyta</taxon>
        <taxon>Magnoliopsida</taxon>
        <taxon>eudicotyledons</taxon>
        <taxon>Gunneridae</taxon>
        <taxon>Pentapetalae</taxon>
        <taxon>rosids</taxon>
        <taxon>fabids</taxon>
        <taxon>Fabales</taxon>
        <taxon>Fabaceae</taxon>
        <taxon>Papilionoideae</taxon>
        <taxon>50 kb inversion clade</taxon>
        <taxon>NPAAA clade</taxon>
        <taxon>indigoferoid/millettioid clade</taxon>
        <taxon>Phaseoleae</taxon>
        <taxon>Mucuna</taxon>
    </lineage>
</organism>
<feature type="compositionally biased region" description="Basic and acidic residues" evidence="1">
    <location>
        <begin position="44"/>
        <end position="63"/>
    </location>
</feature>
<evidence type="ECO:0000313" key="3">
    <source>
        <dbReference type="Proteomes" id="UP000257109"/>
    </source>
</evidence>
<feature type="non-terminal residue" evidence="2">
    <location>
        <position position="1"/>
    </location>
</feature>
<accession>A0A371EJ20</accession>
<name>A0A371EJ20_MUCPR</name>
<dbReference type="AlphaFoldDB" id="A0A371EJ20"/>
<comment type="caution">
    <text evidence="2">The sequence shown here is derived from an EMBL/GenBank/DDBJ whole genome shotgun (WGS) entry which is preliminary data.</text>
</comment>
<gene>
    <name evidence="2" type="ORF">CR513_55249</name>
</gene>
<dbReference type="EMBL" id="QJKJ01013624">
    <property type="protein sequence ID" value="RDX66031.1"/>
    <property type="molecule type" value="Genomic_DNA"/>
</dbReference>
<sequence>MTKSIHTRQVNTPFLVSSFCFFRPYPILSLVESTRIKSCVEALKKGSKTRDPKGKKRKDEGKSKWNVQLEIGKTNGGSLIYPSLKGRMLLDR</sequence>
<protein>
    <submittedName>
        <fullName evidence="2">Uncharacterized protein</fullName>
    </submittedName>
</protein>
<evidence type="ECO:0000256" key="1">
    <source>
        <dbReference type="SAM" id="MobiDB-lite"/>
    </source>
</evidence>
<proteinExistence type="predicted"/>
<evidence type="ECO:0000313" key="2">
    <source>
        <dbReference type="EMBL" id="RDX66031.1"/>
    </source>
</evidence>
<feature type="region of interest" description="Disordered" evidence="1">
    <location>
        <begin position="44"/>
        <end position="64"/>
    </location>
</feature>